<evidence type="ECO:0000256" key="1">
    <source>
        <dbReference type="SAM" id="MobiDB-lite"/>
    </source>
</evidence>
<evidence type="ECO:0000313" key="3">
    <source>
        <dbReference type="Proteomes" id="UP000314982"/>
    </source>
</evidence>
<reference evidence="2" key="3">
    <citation type="submission" date="2025-09" db="UniProtKB">
        <authorList>
            <consortium name="Ensembl"/>
        </authorList>
    </citation>
    <scope>IDENTIFICATION</scope>
</reference>
<dbReference type="STRING" id="62062.ENSHHUP00000026852"/>
<feature type="region of interest" description="Disordered" evidence="1">
    <location>
        <begin position="38"/>
        <end position="57"/>
    </location>
</feature>
<reference evidence="2" key="2">
    <citation type="submission" date="2025-08" db="UniProtKB">
        <authorList>
            <consortium name="Ensembl"/>
        </authorList>
    </citation>
    <scope>IDENTIFICATION</scope>
</reference>
<evidence type="ECO:0000313" key="2">
    <source>
        <dbReference type="Ensembl" id="ENSHHUP00000026852.1"/>
    </source>
</evidence>
<protein>
    <submittedName>
        <fullName evidence="2">Uncharacterized protein</fullName>
    </submittedName>
</protein>
<proteinExistence type="predicted"/>
<organism evidence="2 3">
    <name type="scientific">Hucho hucho</name>
    <name type="common">huchen</name>
    <dbReference type="NCBI Taxonomy" id="62062"/>
    <lineage>
        <taxon>Eukaryota</taxon>
        <taxon>Metazoa</taxon>
        <taxon>Chordata</taxon>
        <taxon>Craniata</taxon>
        <taxon>Vertebrata</taxon>
        <taxon>Euteleostomi</taxon>
        <taxon>Actinopterygii</taxon>
        <taxon>Neopterygii</taxon>
        <taxon>Teleostei</taxon>
        <taxon>Protacanthopterygii</taxon>
        <taxon>Salmoniformes</taxon>
        <taxon>Salmonidae</taxon>
        <taxon>Salmoninae</taxon>
        <taxon>Hucho</taxon>
    </lineage>
</organism>
<accession>A0A4W5LLT4</accession>
<keyword evidence="3" id="KW-1185">Reference proteome</keyword>
<dbReference type="Proteomes" id="UP000314982">
    <property type="component" value="Unassembled WGS sequence"/>
</dbReference>
<reference evidence="3" key="1">
    <citation type="submission" date="2018-06" db="EMBL/GenBank/DDBJ databases">
        <title>Genome assembly of Danube salmon.</title>
        <authorList>
            <person name="Macqueen D.J."/>
            <person name="Gundappa M.K."/>
        </authorList>
    </citation>
    <scope>NUCLEOTIDE SEQUENCE [LARGE SCALE GENOMIC DNA]</scope>
</reference>
<dbReference type="AlphaFoldDB" id="A0A4W5LLT4"/>
<sequence length="249" mass="26693">MDSTTFTPSSYSSSGSNANINNANNTAVPGVVVGGGGPGGVSRFPSPSISTVDGQSGPPLTPILLPRSAWCFPPKSSDSTDSRLPFIRQEEASTDETYDESYVDEREYHRSDLNILTSDMYCFSPPLSLLSSPLVFSASLHLSLSILPSILLCFSPPLSLLSSPLFFSASLHLSLFYPLLSSPLFFSASLHLSLFYPPLYSSLLLSTSLSSILHSLLLCFSRSPSFPLSFSLCFLAVPLPLPLPLSLSL</sequence>
<name>A0A4W5LLT4_9TELE</name>
<dbReference type="Ensembl" id="ENSHHUT00000027910.1">
    <property type="protein sequence ID" value="ENSHHUP00000026852.1"/>
    <property type="gene ID" value="ENSHHUG00000016998.1"/>
</dbReference>
<feature type="compositionally biased region" description="Polar residues" evidence="1">
    <location>
        <begin position="45"/>
        <end position="54"/>
    </location>
</feature>